<dbReference type="InterPro" id="IPR010982">
    <property type="entry name" value="Lambda_DNA-bd_dom_sf"/>
</dbReference>
<evidence type="ECO:0000313" key="2">
    <source>
        <dbReference type="EMBL" id="OTQ50896.1"/>
    </source>
</evidence>
<dbReference type="CDD" id="cd00093">
    <property type="entry name" value="HTH_XRE"/>
    <property type="match status" value="1"/>
</dbReference>
<reference evidence="2 3" key="1">
    <citation type="submission" date="2017-03" db="EMBL/GenBank/DDBJ databases">
        <title>Comparative genomics of honeybee gut symbionts reveal geographically distinct and subgroup specific antibiotic resistance.</title>
        <authorList>
            <person name="Ludvigsen J."/>
            <person name="Porcellato D."/>
            <person name="Labee-Lund T.M."/>
            <person name="Amdam G.V."/>
            <person name="Rudi K."/>
        </authorList>
    </citation>
    <scope>NUCLEOTIDE SEQUENCE [LARGE SCALE GENOMIC DNA]</scope>
    <source>
        <strain evidence="2 3">A-4-12</strain>
    </source>
</reference>
<dbReference type="SUPFAM" id="SSF47413">
    <property type="entry name" value="lambda repressor-like DNA-binding domains"/>
    <property type="match status" value="1"/>
</dbReference>
<dbReference type="Proteomes" id="UP000194968">
    <property type="component" value="Unassembled WGS sequence"/>
</dbReference>
<sequence>MTIGERVKNKRIELNISQASLAKLVGMKQQSISDLEAGNIEKPRNIVEIAKALNCSVEWLYYGTSNH</sequence>
<gene>
    <name evidence="2" type="ORF">B6D06_03655</name>
</gene>
<accession>A0A242NVT6</accession>
<dbReference type="Pfam" id="PF01381">
    <property type="entry name" value="HTH_3"/>
    <property type="match status" value="1"/>
</dbReference>
<dbReference type="GO" id="GO:0003677">
    <property type="term" value="F:DNA binding"/>
    <property type="evidence" value="ECO:0007669"/>
    <property type="project" value="InterPro"/>
</dbReference>
<proteinExistence type="predicted"/>
<dbReference type="InterPro" id="IPR001387">
    <property type="entry name" value="Cro/C1-type_HTH"/>
</dbReference>
<feature type="domain" description="HTH cro/C1-type" evidence="1">
    <location>
        <begin position="7"/>
        <end position="60"/>
    </location>
</feature>
<dbReference type="Gene3D" id="1.10.260.40">
    <property type="entry name" value="lambda repressor-like DNA-binding domains"/>
    <property type="match status" value="1"/>
</dbReference>
<evidence type="ECO:0000259" key="1">
    <source>
        <dbReference type="PROSITE" id="PS50943"/>
    </source>
</evidence>
<dbReference type="RefSeq" id="WP_086320237.1">
    <property type="nucleotide sequence ID" value="NZ_NASD01000003.1"/>
</dbReference>
<comment type="caution">
    <text evidence="2">The sequence shown here is derived from an EMBL/GenBank/DDBJ whole genome shotgun (WGS) entry which is preliminary data.</text>
</comment>
<organism evidence="2 3">
    <name type="scientific">Gilliamella apis</name>
    <dbReference type="NCBI Taxonomy" id="1970738"/>
    <lineage>
        <taxon>Bacteria</taxon>
        <taxon>Pseudomonadati</taxon>
        <taxon>Pseudomonadota</taxon>
        <taxon>Gammaproteobacteria</taxon>
        <taxon>Orbales</taxon>
        <taxon>Orbaceae</taxon>
        <taxon>Gilliamella</taxon>
    </lineage>
</organism>
<dbReference type="OrthoDB" id="9791537at2"/>
<dbReference type="EMBL" id="NASK01000083">
    <property type="protein sequence ID" value="OTQ50896.1"/>
    <property type="molecule type" value="Genomic_DNA"/>
</dbReference>
<dbReference type="PROSITE" id="PS50943">
    <property type="entry name" value="HTH_CROC1"/>
    <property type="match status" value="1"/>
</dbReference>
<dbReference type="SMART" id="SM00530">
    <property type="entry name" value="HTH_XRE"/>
    <property type="match status" value="1"/>
</dbReference>
<evidence type="ECO:0000313" key="3">
    <source>
        <dbReference type="Proteomes" id="UP000194968"/>
    </source>
</evidence>
<protein>
    <recommendedName>
        <fullName evidence="1">HTH cro/C1-type domain-containing protein</fullName>
    </recommendedName>
</protein>
<dbReference type="AlphaFoldDB" id="A0A242NVT6"/>
<name>A0A242NVT6_9GAMM</name>